<gene>
    <name evidence="2" type="ORF">K435DRAFT_520523</name>
</gene>
<proteinExistence type="predicted"/>
<keyword evidence="1" id="KW-0732">Signal</keyword>
<keyword evidence="3" id="KW-1185">Reference proteome</keyword>
<dbReference type="Gene3D" id="2.120.10.70">
    <property type="entry name" value="Fucose-specific lectin"/>
    <property type="match status" value="1"/>
</dbReference>
<feature type="chain" id="PRO_5020993243" evidence="1">
    <location>
        <begin position="22"/>
        <end position="209"/>
    </location>
</feature>
<accession>A0A4S8KVC1</accession>
<name>A0A4S8KVC1_DENBC</name>
<evidence type="ECO:0000313" key="2">
    <source>
        <dbReference type="EMBL" id="THU79721.1"/>
    </source>
</evidence>
<evidence type="ECO:0000256" key="1">
    <source>
        <dbReference type="SAM" id="SignalP"/>
    </source>
</evidence>
<dbReference type="AlphaFoldDB" id="A0A4S8KVC1"/>
<dbReference type="EMBL" id="ML179984">
    <property type="protein sequence ID" value="THU79721.1"/>
    <property type="molecule type" value="Genomic_DNA"/>
</dbReference>
<evidence type="ECO:0000313" key="3">
    <source>
        <dbReference type="Proteomes" id="UP000297245"/>
    </source>
</evidence>
<sequence>MKTFAVLSLLSVFASIPAVLSAPATQAAQAAQAFAVAPIASIAGLEASNGDSRLFYQKSDGSIWTSCVSGHWDSGGKTTCDFQVVPRTEALLNTALAAAGDPDLNEWHLYFFSPTSTVSEYIFQSSSISSTNPSGIRGGASCTDCITAEAFNAVVAKNRALWAMFENDNGVNKLRVWFASAGQPNTITEAGKRGTDVWKQIGMPNSTGA</sequence>
<protein>
    <submittedName>
        <fullName evidence="2">Uncharacterized protein</fullName>
    </submittedName>
</protein>
<dbReference type="OrthoDB" id="407298at2759"/>
<feature type="signal peptide" evidence="1">
    <location>
        <begin position="1"/>
        <end position="21"/>
    </location>
</feature>
<organism evidence="2 3">
    <name type="scientific">Dendrothele bispora (strain CBS 962.96)</name>
    <dbReference type="NCBI Taxonomy" id="1314807"/>
    <lineage>
        <taxon>Eukaryota</taxon>
        <taxon>Fungi</taxon>
        <taxon>Dikarya</taxon>
        <taxon>Basidiomycota</taxon>
        <taxon>Agaricomycotina</taxon>
        <taxon>Agaricomycetes</taxon>
        <taxon>Agaricomycetidae</taxon>
        <taxon>Agaricales</taxon>
        <taxon>Agaricales incertae sedis</taxon>
        <taxon>Dendrothele</taxon>
    </lineage>
</organism>
<dbReference type="Proteomes" id="UP000297245">
    <property type="component" value="Unassembled WGS sequence"/>
</dbReference>
<reference evidence="2 3" key="1">
    <citation type="journal article" date="2019" name="Nat. Ecol. Evol.">
        <title>Megaphylogeny resolves global patterns of mushroom evolution.</title>
        <authorList>
            <person name="Varga T."/>
            <person name="Krizsan K."/>
            <person name="Foldi C."/>
            <person name="Dima B."/>
            <person name="Sanchez-Garcia M."/>
            <person name="Sanchez-Ramirez S."/>
            <person name="Szollosi G.J."/>
            <person name="Szarkandi J.G."/>
            <person name="Papp V."/>
            <person name="Albert L."/>
            <person name="Andreopoulos W."/>
            <person name="Angelini C."/>
            <person name="Antonin V."/>
            <person name="Barry K.W."/>
            <person name="Bougher N.L."/>
            <person name="Buchanan P."/>
            <person name="Buyck B."/>
            <person name="Bense V."/>
            <person name="Catcheside P."/>
            <person name="Chovatia M."/>
            <person name="Cooper J."/>
            <person name="Damon W."/>
            <person name="Desjardin D."/>
            <person name="Finy P."/>
            <person name="Geml J."/>
            <person name="Haridas S."/>
            <person name="Hughes K."/>
            <person name="Justo A."/>
            <person name="Karasinski D."/>
            <person name="Kautmanova I."/>
            <person name="Kiss B."/>
            <person name="Kocsube S."/>
            <person name="Kotiranta H."/>
            <person name="LaButti K.M."/>
            <person name="Lechner B.E."/>
            <person name="Liimatainen K."/>
            <person name="Lipzen A."/>
            <person name="Lukacs Z."/>
            <person name="Mihaltcheva S."/>
            <person name="Morgado L.N."/>
            <person name="Niskanen T."/>
            <person name="Noordeloos M.E."/>
            <person name="Ohm R.A."/>
            <person name="Ortiz-Santana B."/>
            <person name="Ovrebo C."/>
            <person name="Racz N."/>
            <person name="Riley R."/>
            <person name="Savchenko A."/>
            <person name="Shiryaev A."/>
            <person name="Soop K."/>
            <person name="Spirin V."/>
            <person name="Szebenyi C."/>
            <person name="Tomsovsky M."/>
            <person name="Tulloss R.E."/>
            <person name="Uehling J."/>
            <person name="Grigoriev I.V."/>
            <person name="Vagvolgyi C."/>
            <person name="Papp T."/>
            <person name="Martin F.M."/>
            <person name="Miettinen O."/>
            <person name="Hibbett D.S."/>
            <person name="Nagy L.G."/>
        </authorList>
    </citation>
    <scope>NUCLEOTIDE SEQUENCE [LARGE SCALE GENOMIC DNA]</scope>
    <source>
        <strain evidence="2 3">CBS 962.96</strain>
    </source>
</reference>